<dbReference type="SUPFAM" id="SSF56925">
    <property type="entry name" value="OMPA-like"/>
    <property type="match status" value="1"/>
</dbReference>
<keyword evidence="1" id="KW-0732">Signal</keyword>
<dbReference type="Pfam" id="PF13505">
    <property type="entry name" value="OMP_b-brl"/>
    <property type="match status" value="1"/>
</dbReference>
<reference evidence="3 4" key="1">
    <citation type="submission" date="2014-09" db="EMBL/GenBank/DDBJ databases">
        <title>Draft Genome Sequence of Draconibacterium sp. JN14CK-3.</title>
        <authorList>
            <person name="Dong C."/>
            <person name="Lai Q."/>
            <person name="Shao Z."/>
        </authorList>
    </citation>
    <scope>NUCLEOTIDE SEQUENCE [LARGE SCALE GENOMIC DNA]</scope>
    <source>
        <strain evidence="3 4">JN14CK-3</strain>
    </source>
</reference>
<name>A0A0D8JCK6_9BACT</name>
<proteinExistence type="predicted"/>
<accession>A0A0D8JCK6</accession>
<organism evidence="3 4">
    <name type="scientific">Draconibacterium sediminis</name>
    <dbReference type="NCBI Taxonomy" id="1544798"/>
    <lineage>
        <taxon>Bacteria</taxon>
        <taxon>Pseudomonadati</taxon>
        <taxon>Bacteroidota</taxon>
        <taxon>Bacteroidia</taxon>
        <taxon>Marinilabiliales</taxon>
        <taxon>Prolixibacteraceae</taxon>
        <taxon>Draconibacterium</taxon>
    </lineage>
</organism>
<evidence type="ECO:0000313" key="3">
    <source>
        <dbReference type="EMBL" id="KJF44241.1"/>
    </source>
</evidence>
<comment type="caution">
    <text evidence="3">The sequence shown here is derived from an EMBL/GenBank/DDBJ whole genome shotgun (WGS) entry which is preliminary data.</text>
</comment>
<protein>
    <recommendedName>
        <fullName evidence="2">Outer membrane protein beta-barrel domain-containing protein</fullName>
    </recommendedName>
</protein>
<dbReference type="Proteomes" id="UP000032544">
    <property type="component" value="Unassembled WGS sequence"/>
</dbReference>
<feature type="domain" description="Outer membrane protein beta-barrel" evidence="2">
    <location>
        <begin position="23"/>
        <end position="121"/>
    </location>
</feature>
<evidence type="ECO:0000313" key="4">
    <source>
        <dbReference type="Proteomes" id="UP000032544"/>
    </source>
</evidence>
<dbReference type="Gene3D" id="2.40.160.20">
    <property type="match status" value="1"/>
</dbReference>
<keyword evidence="4" id="KW-1185">Reference proteome</keyword>
<sequence>MVILLSTPLLFGQSSHHGDIGAGAGLSYGGFGTRLTYSPVEQLGVFGSLGYNLDGLGYNLGVQYHVPSQKRLSPYLTAMYGYNVVLIVDAVVMETKTTYFGFSAGVGVQFKLKEKSFLSAELLVPFRPQAYKDAVDDLESMEYDIKDPLPVAFSIGYHIKF</sequence>
<gene>
    <name evidence="3" type="ORF">LH29_01590</name>
</gene>
<evidence type="ECO:0000256" key="1">
    <source>
        <dbReference type="ARBA" id="ARBA00022729"/>
    </source>
</evidence>
<dbReference type="AlphaFoldDB" id="A0A0D8JCK6"/>
<dbReference type="InterPro" id="IPR011250">
    <property type="entry name" value="OMP/PagP_B-barrel"/>
</dbReference>
<evidence type="ECO:0000259" key="2">
    <source>
        <dbReference type="Pfam" id="PF13505"/>
    </source>
</evidence>
<dbReference type="EMBL" id="JRHC01000001">
    <property type="protein sequence ID" value="KJF44241.1"/>
    <property type="molecule type" value="Genomic_DNA"/>
</dbReference>
<dbReference type="InterPro" id="IPR027385">
    <property type="entry name" value="Beta-barrel_OMP"/>
</dbReference>